<dbReference type="HOGENOM" id="CLU_2586154_0_0_6"/>
<dbReference type="EMBL" id="CP002086">
    <property type="protein sequence ID" value="ADJ29267.1"/>
    <property type="molecule type" value="Genomic_DNA"/>
</dbReference>
<sequence length="80" mass="8715">MTIDAEIPVEATVSTIHRRVGEGRHDPGRTIAIDTLFQRHQANIADFISQPGVGQKLHGIEHVPILWIGDALEQADLGIA</sequence>
<evidence type="ECO:0000313" key="1">
    <source>
        <dbReference type="EMBL" id="ADJ29267.1"/>
    </source>
</evidence>
<name>D8K9C4_NITWC</name>
<evidence type="ECO:0000313" key="2">
    <source>
        <dbReference type="Proteomes" id="UP000000393"/>
    </source>
</evidence>
<gene>
    <name evidence="1" type="ordered locus">Nwat_2465</name>
</gene>
<keyword evidence="2" id="KW-1185">Reference proteome</keyword>
<proteinExistence type="predicted"/>
<reference evidence="1 2" key="1">
    <citation type="submission" date="2010-06" db="EMBL/GenBank/DDBJ databases">
        <title>Complete sequence of chromosome of Nitrosococcus watsoni C-113.</title>
        <authorList>
            <consortium name="US DOE Joint Genome Institute"/>
            <person name="Lucas S."/>
            <person name="Copeland A."/>
            <person name="Lapidus A."/>
            <person name="Cheng J.-F."/>
            <person name="Bruce D."/>
            <person name="Goodwin L."/>
            <person name="Pitluck S."/>
            <person name="Malfatti S.A."/>
            <person name="Chain P.S.G."/>
            <person name="Land M."/>
            <person name="Hauser L."/>
            <person name="Kyrpides N."/>
            <person name="Ivanova N."/>
            <person name="Cambell M.A."/>
            <person name="Heidelberg J.F."/>
            <person name="Klotz M.G."/>
            <person name="Woyke T."/>
        </authorList>
    </citation>
    <scope>NUCLEOTIDE SEQUENCE [LARGE SCALE GENOMIC DNA]</scope>
    <source>
        <strain evidence="1 2">C-113</strain>
    </source>
</reference>
<dbReference type="AlphaFoldDB" id="D8K9C4"/>
<accession>D8K9C4</accession>
<dbReference type="KEGG" id="nwa:Nwat_2465"/>
<dbReference type="Proteomes" id="UP000000393">
    <property type="component" value="Chromosome"/>
</dbReference>
<organism evidence="1 2">
    <name type="scientific">Nitrosococcus watsoni (strain C-113)</name>
    <dbReference type="NCBI Taxonomy" id="105559"/>
    <lineage>
        <taxon>Bacteria</taxon>
        <taxon>Pseudomonadati</taxon>
        <taxon>Pseudomonadota</taxon>
        <taxon>Gammaproteobacteria</taxon>
        <taxon>Chromatiales</taxon>
        <taxon>Chromatiaceae</taxon>
        <taxon>Nitrosococcus</taxon>
    </lineage>
</organism>
<protein>
    <submittedName>
        <fullName evidence="1">Uncharacterized protein</fullName>
    </submittedName>
</protein>